<feature type="transmembrane region" description="Helical" evidence="7">
    <location>
        <begin position="261"/>
        <end position="279"/>
    </location>
</feature>
<reference evidence="8 9" key="1">
    <citation type="journal article" date="2020" name="ISME J.">
        <title>Comparative genomics reveals insights into cyanobacterial evolution and habitat adaptation.</title>
        <authorList>
            <person name="Chen M.Y."/>
            <person name="Teng W.K."/>
            <person name="Zhao L."/>
            <person name="Hu C.X."/>
            <person name="Zhou Y.K."/>
            <person name="Han B.P."/>
            <person name="Song L.R."/>
            <person name="Shu W.S."/>
        </authorList>
    </citation>
    <scope>NUCLEOTIDE SEQUENCE [LARGE SCALE GENOMIC DNA]</scope>
    <source>
        <strain evidence="8 9">FACHB-838</strain>
    </source>
</reference>
<feature type="region of interest" description="Disordered" evidence="6">
    <location>
        <begin position="407"/>
        <end position="428"/>
    </location>
</feature>
<feature type="transmembrane region" description="Helical" evidence="7">
    <location>
        <begin position="334"/>
        <end position="355"/>
    </location>
</feature>
<keyword evidence="4 7" id="KW-1133">Transmembrane helix</keyword>
<evidence type="ECO:0000256" key="2">
    <source>
        <dbReference type="ARBA" id="ARBA00022475"/>
    </source>
</evidence>
<comment type="subcellular location">
    <subcellularLocation>
        <location evidence="1">Cell membrane</location>
        <topology evidence="1">Multi-pass membrane protein</topology>
    </subcellularLocation>
</comment>
<gene>
    <name evidence="8" type="ORF">H6G97_20155</name>
</gene>
<evidence type="ECO:0000313" key="8">
    <source>
        <dbReference type="EMBL" id="MBD2531784.1"/>
    </source>
</evidence>
<evidence type="ECO:0000313" key="9">
    <source>
        <dbReference type="Proteomes" id="UP000623440"/>
    </source>
</evidence>
<dbReference type="InterPro" id="IPR003841">
    <property type="entry name" value="Na/Pi_transpt"/>
</dbReference>
<accession>A0ABR8DRF5</accession>
<protein>
    <submittedName>
        <fullName evidence="8">Na/Pi cotransporter family protein</fullName>
    </submittedName>
</protein>
<evidence type="ECO:0000256" key="4">
    <source>
        <dbReference type="ARBA" id="ARBA00022989"/>
    </source>
</evidence>
<evidence type="ECO:0000256" key="7">
    <source>
        <dbReference type="SAM" id="Phobius"/>
    </source>
</evidence>
<feature type="transmembrane region" description="Helical" evidence="7">
    <location>
        <begin position="286"/>
        <end position="310"/>
    </location>
</feature>
<feature type="transmembrane region" description="Helical" evidence="7">
    <location>
        <begin position="12"/>
        <end position="30"/>
    </location>
</feature>
<feature type="transmembrane region" description="Helical" evidence="7">
    <location>
        <begin position="157"/>
        <end position="178"/>
    </location>
</feature>
<evidence type="ECO:0000256" key="5">
    <source>
        <dbReference type="ARBA" id="ARBA00023136"/>
    </source>
</evidence>
<feature type="transmembrane region" description="Helical" evidence="7">
    <location>
        <begin position="376"/>
        <end position="397"/>
    </location>
</feature>
<organism evidence="8 9">
    <name type="scientific">Nostoc flagelliforme FACHB-838</name>
    <dbReference type="NCBI Taxonomy" id="2692904"/>
    <lineage>
        <taxon>Bacteria</taxon>
        <taxon>Bacillati</taxon>
        <taxon>Cyanobacteriota</taxon>
        <taxon>Cyanophyceae</taxon>
        <taxon>Nostocales</taxon>
        <taxon>Nostocaceae</taxon>
        <taxon>Nostoc</taxon>
    </lineage>
</organism>
<evidence type="ECO:0000256" key="1">
    <source>
        <dbReference type="ARBA" id="ARBA00004651"/>
    </source>
</evidence>
<feature type="transmembrane region" description="Helical" evidence="7">
    <location>
        <begin position="94"/>
        <end position="112"/>
    </location>
</feature>
<dbReference type="Proteomes" id="UP000623440">
    <property type="component" value="Unassembled WGS sequence"/>
</dbReference>
<feature type="transmembrane region" description="Helical" evidence="7">
    <location>
        <begin position="198"/>
        <end position="216"/>
    </location>
</feature>
<feature type="transmembrane region" description="Helical" evidence="7">
    <location>
        <begin position="223"/>
        <end position="241"/>
    </location>
</feature>
<evidence type="ECO:0000256" key="6">
    <source>
        <dbReference type="SAM" id="MobiDB-lite"/>
    </source>
</evidence>
<keyword evidence="2" id="KW-1003">Cell membrane</keyword>
<dbReference type="NCBIfam" id="NF037997">
    <property type="entry name" value="Na_Pi_symport"/>
    <property type="match status" value="1"/>
</dbReference>
<dbReference type="PANTHER" id="PTHR10010">
    <property type="entry name" value="SOLUTE CARRIER FAMILY 34 SODIUM PHOSPHATE , MEMBER 2-RELATED"/>
    <property type="match status" value="1"/>
</dbReference>
<keyword evidence="9" id="KW-1185">Reference proteome</keyword>
<name>A0ABR8DRF5_9NOSO</name>
<sequence length="428" mass="45310">MFFLKKLNNKFLKFLSVAFFVLTLVFYPSLLGRVPLVSSLSSEVSIIQALAKPLQGSIAPENAPATIQFDTSQAAFASEGSDAKAGKKDPVLDFFKMAMGALAGLVLFIFGVTRLSEGLENLGTERMKNFLSKCTTNRFAGVLTGAVATTLLESSSVTIIMVIAMVSAGVLTFVQSLGVVLGSNIGTAVGAQIISLDIKLYVPLLMFAGLLLLFLGKTDRQKTIGIIILGFGLMFYGLEAIDEAMKPFRTYKPFITWMETLGSNPFLGAVVGAIFTVIIQSSSATVAIVITLASSGIIALPAGIAIMLGAEVGTCADTLLSTIGRGSAALRTGVFHFLFNLVSATVGIIFAPQLVQLAQVISGGGGVGRQVANAQMIFNILGVVLLIGFLPIVTRLLERLVPDSQADLERQRRQQEKQKTSEQVGANA</sequence>
<evidence type="ECO:0000256" key="3">
    <source>
        <dbReference type="ARBA" id="ARBA00022692"/>
    </source>
</evidence>
<keyword evidence="5 7" id="KW-0472">Membrane</keyword>
<dbReference type="EMBL" id="JACJSI010000041">
    <property type="protein sequence ID" value="MBD2531784.1"/>
    <property type="molecule type" value="Genomic_DNA"/>
</dbReference>
<proteinExistence type="predicted"/>
<dbReference type="Pfam" id="PF02690">
    <property type="entry name" value="Na_Pi_cotrans"/>
    <property type="match status" value="2"/>
</dbReference>
<keyword evidence="3 7" id="KW-0812">Transmembrane</keyword>
<dbReference type="RefSeq" id="WP_190942456.1">
    <property type="nucleotide sequence ID" value="NZ_JACJSI010000041.1"/>
</dbReference>
<dbReference type="PANTHER" id="PTHR10010:SF46">
    <property type="entry name" value="SODIUM-DEPENDENT PHOSPHATE TRANSPORT PROTEIN 2B"/>
    <property type="match status" value="1"/>
</dbReference>
<feature type="compositionally biased region" description="Basic and acidic residues" evidence="6">
    <location>
        <begin position="407"/>
        <end position="420"/>
    </location>
</feature>
<comment type="caution">
    <text evidence="8">The sequence shown here is derived from an EMBL/GenBank/DDBJ whole genome shotgun (WGS) entry which is preliminary data.</text>
</comment>